<evidence type="ECO:0000256" key="1">
    <source>
        <dbReference type="SAM" id="Phobius"/>
    </source>
</evidence>
<dbReference type="InterPro" id="IPR012902">
    <property type="entry name" value="N_methyl_site"/>
</dbReference>
<evidence type="ECO:0000313" key="3">
    <source>
        <dbReference type="Proteomes" id="UP000739180"/>
    </source>
</evidence>
<dbReference type="Proteomes" id="UP000739180">
    <property type="component" value="Unassembled WGS sequence"/>
</dbReference>
<keyword evidence="3" id="KW-1185">Reference proteome</keyword>
<dbReference type="InterPro" id="IPR045584">
    <property type="entry name" value="Pilin-like"/>
</dbReference>
<dbReference type="InterPro" id="IPR032092">
    <property type="entry name" value="PilW"/>
</dbReference>
<dbReference type="SUPFAM" id="SSF54523">
    <property type="entry name" value="Pili subunits"/>
    <property type="match status" value="1"/>
</dbReference>
<organism evidence="2 3">
    <name type="scientific">Alloalcanivorax gelatiniphagus</name>
    <dbReference type="NCBI Taxonomy" id="1194167"/>
    <lineage>
        <taxon>Bacteria</taxon>
        <taxon>Pseudomonadati</taxon>
        <taxon>Pseudomonadota</taxon>
        <taxon>Gammaproteobacteria</taxon>
        <taxon>Oceanospirillales</taxon>
        <taxon>Alcanivoracaceae</taxon>
        <taxon>Alloalcanivorax</taxon>
    </lineage>
</organism>
<comment type="caution">
    <text evidence="2">The sequence shown here is derived from an EMBL/GenBank/DDBJ whole genome shotgun (WGS) entry which is preliminary data.</text>
</comment>
<keyword evidence="1" id="KW-0472">Membrane</keyword>
<proteinExistence type="predicted"/>
<dbReference type="PROSITE" id="PS00409">
    <property type="entry name" value="PROKAR_NTER_METHYL"/>
    <property type="match status" value="1"/>
</dbReference>
<gene>
    <name evidence="2" type="ORF">FGS76_01440</name>
</gene>
<dbReference type="Pfam" id="PF07963">
    <property type="entry name" value="N_methyl"/>
    <property type="match status" value="1"/>
</dbReference>
<feature type="transmembrane region" description="Helical" evidence="1">
    <location>
        <begin position="20"/>
        <end position="41"/>
    </location>
</feature>
<dbReference type="EMBL" id="VCQT01000008">
    <property type="protein sequence ID" value="TMW14993.1"/>
    <property type="molecule type" value="Genomic_DNA"/>
</dbReference>
<accession>A0ABY2XQG3</accession>
<protein>
    <submittedName>
        <fullName evidence="2">Prepilin-type N-terminal cleavage/methylation domain-containing protein</fullName>
    </submittedName>
</protein>
<keyword evidence="1" id="KW-1133">Transmembrane helix</keyword>
<keyword evidence="1" id="KW-0812">Transmembrane</keyword>
<dbReference type="Pfam" id="PF16074">
    <property type="entry name" value="PilW"/>
    <property type="match status" value="1"/>
</dbReference>
<sequence length="255" mass="27527">MRGHGGGTMKTPKHMAGFSLVELMVAMVLGLLITAAAVSLFSTNQRTFALQQAMSEAQEQGQLAMRFISQDLQLTGYVSDLVGSVDYPGVNLEAVGDIPGSADSANGSNDRLTISHHGRADCTGTTLTPAVMTEVVNSYWVDDDGNLKCRGNLSTDSVILLKDVRSFQVLYGIDQTEDRVAFASRYVKASDVGVNPVVAVKIALLLEKPLPSLGGGDEERTFYLLDHQEAVNEGGKLLRQFLSTVAIRNYRWGEV</sequence>
<dbReference type="NCBIfam" id="TIGR02532">
    <property type="entry name" value="IV_pilin_GFxxxE"/>
    <property type="match status" value="1"/>
</dbReference>
<reference evidence="2 3" key="1">
    <citation type="submission" date="2019-05" db="EMBL/GenBank/DDBJ databases">
        <title>Genome of Alcanivorax gelatiniphagus, an oil degrading marine bacteria.</title>
        <authorList>
            <person name="Kwon K.K."/>
        </authorList>
    </citation>
    <scope>NUCLEOTIDE SEQUENCE [LARGE SCALE GENOMIC DNA]</scope>
    <source>
        <strain evidence="2 3">MEBiC 08158</strain>
    </source>
</reference>
<evidence type="ECO:0000313" key="2">
    <source>
        <dbReference type="EMBL" id="TMW14993.1"/>
    </source>
</evidence>
<name>A0ABY2XQG3_9GAMM</name>